<dbReference type="Proteomes" id="UP000286288">
    <property type="component" value="Unassembled WGS sequence"/>
</dbReference>
<name>A0A415ELS5_ENTCA</name>
<comment type="caution">
    <text evidence="1">The sequence shown here is derived from an EMBL/GenBank/DDBJ whole genome shotgun (WGS) entry which is preliminary data.</text>
</comment>
<organism evidence="1 2">
    <name type="scientific">Enterococcus casseliflavus</name>
    <name type="common">Enterococcus flavescens</name>
    <dbReference type="NCBI Taxonomy" id="37734"/>
    <lineage>
        <taxon>Bacteria</taxon>
        <taxon>Bacillati</taxon>
        <taxon>Bacillota</taxon>
        <taxon>Bacilli</taxon>
        <taxon>Lactobacillales</taxon>
        <taxon>Enterococcaceae</taxon>
        <taxon>Enterococcus</taxon>
    </lineage>
</organism>
<protein>
    <submittedName>
        <fullName evidence="1">Abi family protein</fullName>
    </submittedName>
</protein>
<evidence type="ECO:0000313" key="1">
    <source>
        <dbReference type="EMBL" id="RHK03111.1"/>
    </source>
</evidence>
<dbReference type="EMBL" id="QRMZ01000038">
    <property type="protein sequence ID" value="RHK03111.1"/>
    <property type="molecule type" value="Genomic_DNA"/>
</dbReference>
<dbReference type="Pfam" id="PF07751">
    <property type="entry name" value="Abi_2"/>
    <property type="match status" value="1"/>
</dbReference>
<dbReference type="AlphaFoldDB" id="A0A415ELS5"/>
<evidence type="ECO:0000313" key="2">
    <source>
        <dbReference type="Proteomes" id="UP000286288"/>
    </source>
</evidence>
<sequence length="155" mass="18688">MNLRDQCWNLHGDQRENLHSIRMEVFLLKNFEYLHGQIAILNSRGLIVPNYKRAKQYLLTNNYYNIINGYSKYFMNGQNTYIPGATFDEITHLYYFDKEIKYTLFRAITEAENHIKSILAYRFPKFIIINHMHISILIVMITQKHLETWMVNLEY</sequence>
<reference evidence="1 2" key="1">
    <citation type="submission" date="2018-08" db="EMBL/GenBank/DDBJ databases">
        <title>A genome reference for cultivated species of the human gut microbiota.</title>
        <authorList>
            <person name="Zou Y."/>
            <person name="Xue W."/>
            <person name="Luo G."/>
        </authorList>
    </citation>
    <scope>NUCLEOTIDE SEQUENCE [LARGE SCALE GENOMIC DNA]</scope>
    <source>
        <strain evidence="1 2">AF48-16</strain>
    </source>
</reference>
<dbReference type="InterPro" id="IPR011664">
    <property type="entry name" value="Abi_system_AbiD/AbiF-like"/>
</dbReference>
<proteinExistence type="predicted"/>
<accession>A0A415ELS5</accession>
<gene>
    <name evidence="1" type="ORF">DW084_17455</name>
</gene>